<name>A0A412TXJ5_9BACT</name>
<keyword evidence="1" id="KW-0732">Signal</keyword>
<dbReference type="AlphaFoldDB" id="A0A412TXJ5"/>
<dbReference type="Pfam" id="PF13004">
    <property type="entry name" value="BACON"/>
    <property type="match status" value="1"/>
</dbReference>
<feature type="signal peptide" evidence="1">
    <location>
        <begin position="1"/>
        <end position="18"/>
    </location>
</feature>
<dbReference type="InterPro" id="IPR024361">
    <property type="entry name" value="BACON"/>
</dbReference>
<feature type="chain" id="PRO_5019487602" evidence="1">
    <location>
        <begin position="19"/>
        <end position="405"/>
    </location>
</feature>
<dbReference type="RefSeq" id="WP_118159969.1">
    <property type="nucleotide sequence ID" value="NZ_QRYC01000002.1"/>
</dbReference>
<proteinExistence type="predicted"/>
<evidence type="ECO:0000256" key="1">
    <source>
        <dbReference type="SAM" id="SignalP"/>
    </source>
</evidence>
<accession>A0A412TXJ5</accession>
<dbReference type="EMBL" id="QRYC01000002">
    <property type="protein sequence ID" value="RGU58605.1"/>
    <property type="molecule type" value="Genomic_DNA"/>
</dbReference>
<evidence type="ECO:0000313" key="4">
    <source>
        <dbReference type="Proteomes" id="UP000284243"/>
    </source>
</evidence>
<sequence>MKKILLFIQVFVAVCLTACYTNVITDYEGEGDGGGGGNPSNQFITLSDPAQLNQTAYADSPSCEITFTTTSSWESYIQNDEARSWVTVTPSAGEEAGEHTMQILLDENTTGNPRTVRIELNCQSQTETITINQEAVRQDGSFPESYEPDPFEAWVERITITEVTEGVENRNNWLEIRFGYNDNQIQYIEKTGIYTENIEGEEIQNETILSDIHINYMPEDHRLFYEQNTYENNNQVTQKLYSECMLNEQGHIRENQATYFDMMSNEEPISIVYRYKNFRLQNIGSDQEQFQYIWSDQNRVETQEKITSDAEYATLETFTYTTEENNKANLDLNQLYQEDYLSMVGLLGKRSQNLLASISDKKGSRTEFTYTFNMSGYVETITATHFFEGIKTPTKQVYIIFYQGF</sequence>
<protein>
    <submittedName>
        <fullName evidence="3">DUF4595 domain-containing protein</fullName>
    </submittedName>
</protein>
<evidence type="ECO:0000259" key="2">
    <source>
        <dbReference type="Pfam" id="PF13004"/>
    </source>
</evidence>
<feature type="domain" description="BACON" evidence="2">
    <location>
        <begin position="78"/>
        <end position="134"/>
    </location>
</feature>
<organism evidence="3 4">
    <name type="scientific">Odoribacter splanchnicus</name>
    <dbReference type="NCBI Taxonomy" id="28118"/>
    <lineage>
        <taxon>Bacteria</taxon>
        <taxon>Pseudomonadati</taxon>
        <taxon>Bacteroidota</taxon>
        <taxon>Bacteroidia</taxon>
        <taxon>Bacteroidales</taxon>
        <taxon>Odoribacteraceae</taxon>
        <taxon>Odoribacter</taxon>
    </lineage>
</organism>
<comment type="caution">
    <text evidence="3">The sequence shown here is derived from an EMBL/GenBank/DDBJ whole genome shotgun (WGS) entry which is preliminary data.</text>
</comment>
<gene>
    <name evidence="3" type="ORF">DWW57_02535</name>
</gene>
<evidence type="ECO:0000313" key="3">
    <source>
        <dbReference type="EMBL" id="RGU58605.1"/>
    </source>
</evidence>
<dbReference type="Proteomes" id="UP000284243">
    <property type="component" value="Unassembled WGS sequence"/>
</dbReference>
<dbReference type="CDD" id="cd14948">
    <property type="entry name" value="BACON"/>
    <property type="match status" value="1"/>
</dbReference>
<dbReference type="InterPro" id="IPR013783">
    <property type="entry name" value="Ig-like_fold"/>
</dbReference>
<dbReference type="Gene3D" id="2.60.40.10">
    <property type="entry name" value="Immunoglobulins"/>
    <property type="match status" value="1"/>
</dbReference>
<reference evidence="3 4" key="1">
    <citation type="submission" date="2018-08" db="EMBL/GenBank/DDBJ databases">
        <title>A genome reference for cultivated species of the human gut microbiota.</title>
        <authorList>
            <person name="Zou Y."/>
            <person name="Xue W."/>
            <person name="Luo G."/>
        </authorList>
    </citation>
    <scope>NUCLEOTIDE SEQUENCE [LARGE SCALE GENOMIC DNA]</scope>
    <source>
        <strain evidence="3 4">AF16-14</strain>
    </source>
</reference>